<gene>
    <name evidence="20" type="primary">RIOX1</name>
</gene>
<dbReference type="Gene3D" id="2.60.120.650">
    <property type="entry name" value="Cupin"/>
    <property type="match status" value="1"/>
</dbReference>
<feature type="region of interest" description="Disordered" evidence="17">
    <location>
        <begin position="22"/>
        <end position="354"/>
    </location>
</feature>
<dbReference type="PANTHER" id="PTHR13096:SF8">
    <property type="entry name" value="RIBOSOMAL OXYGENASE 1"/>
    <property type="match status" value="1"/>
</dbReference>
<evidence type="ECO:0000313" key="20">
    <source>
        <dbReference type="RefSeq" id="XP_020842005.1"/>
    </source>
</evidence>
<dbReference type="GO" id="GO:0036139">
    <property type="term" value="F:peptidyl-histidine dioxygenase activity"/>
    <property type="evidence" value="ECO:0007669"/>
    <property type="project" value="UniProtKB-EC"/>
</dbReference>
<evidence type="ECO:0000256" key="16">
    <source>
        <dbReference type="RuleBase" id="RU366061"/>
    </source>
</evidence>
<evidence type="ECO:0000259" key="18">
    <source>
        <dbReference type="PROSITE" id="PS51184"/>
    </source>
</evidence>
<evidence type="ECO:0000256" key="7">
    <source>
        <dbReference type="ARBA" id="ARBA00023002"/>
    </source>
</evidence>
<comment type="similarity">
    <text evidence="2">Belongs to the ROX family. NO66 subfamily.</text>
</comment>
<dbReference type="EC" id="1.14.11.-" evidence="16"/>
<dbReference type="AlphaFoldDB" id="A0A6P5K9D3"/>
<dbReference type="Proteomes" id="UP000515140">
    <property type="component" value="Unplaced"/>
</dbReference>
<feature type="compositionally biased region" description="Basic residues" evidence="17">
    <location>
        <begin position="25"/>
        <end position="36"/>
    </location>
</feature>
<keyword evidence="6 16" id="KW-0223">Dioxygenase</keyword>
<evidence type="ECO:0000256" key="14">
    <source>
        <dbReference type="ARBA" id="ARBA00049324"/>
    </source>
</evidence>
<dbReference type="Pfam" id="PF21233">
    <property type="entry name" value="WHD_RIOX1"/>
    <property type="match status" value="1"/>
</dbReference>
<comment type="cofactor">
    <cofactor evidence="16">
        <name>Fe(2+)</name>
        <dbReference type="ChEBI" id="CHEBI:29033"/>
    </cofactor>
    <text evidence="16">Binds 1 Fe(2+) ion per subunit.</text>
</comment>
<dbReference type="Gene3D" id="1.10.10.1500">
    <property type="entry name" value="JmjC domain-containing ribosomal oxygenase (ROX), dimer domain"/>
    <property type="match status" value="1"/>
</dbReference>
<evidence type="ECO:0000256" key="17">
    <source>
        <dbReference type="SAM" id="MobiDB-lite"/>
    </source>
</evidence>
<evidence type="ECO:0000256" key="13">
    <source>
        <dbReference type="ARBA" id="ARBA00048301"/>
    </source>
</evidence>
<dbReference type="GO" id="GO:0005506">
    <property type="term" value="F:iron ion binding"/>
    <property type="evidence" value="ECO:0007669"/>
    <property type="project" value="UniProtKB-UniRule"/>
</dbReference>
<evidence type="ECO:0000256" key="4">
    <source>
        <dbReference type="ARBA" id="ARBA00022723"/>
    </source>
</evidence>
<feature type="domain" description="JmjC" evidence="18">
    <location>
        <begin position="493"/>
        <end position="638"/>
    </location>
</feature>
<dbReference type="CTD" id="79697"/>
<organism evidence="19 20">
    <name type="scientific">Phascolarctos cinereus</name>
    <name type="common">Koala</name>
    <dbReference type="NCBI Taxonomy" id="38626"/>
    <lineage>
        <taxon>Eukaryota</taxon>
        <taxon>Metazoa</taxon>
        <taxon>Chordata</taxon>
        <taxon>Craniata</taxon>
        <taxon>Vertebrata</taxon>
        <taxon>Euteleostomi</taxon>
        <taxon>Mammalia</taxon>
        <taxon>Metatheria</taxon>
        <taxon>Diprotodontia</taxon>
        <taxon>Phascolarctidae</taxon>
        <taxon>Phascolarctos</taxon>
    </lineage>
</organism>
<keyword evidence="5" id="KW-0156">Chromatin regulator</keyword>
<dbReference type="FunFam" id="3.90.930.40:FF:000001">
    <property type="entry name" value="ribosomal oxygenase 1 isoform X1"/>
    <property type="match status" value="1"/>
</dbReference>
<sequence>MDGTRVSALAIYRLQERAGIIQKEKPRHLQKPRKGHLLSLSKDIKKQQKGKKKVSLTKACPQVGLEGPEPLPKKDNDLKLEGEPEAGAPQSSPPAAEAEKRSRGPRRQKAQNEPAEPGRDLPPTGRAGEEREVEPPSAPAAEAKRSGASRNQKSKRQAAEPESALPRTPTVAVGEDRETRLCPSVVEKQNGVPRKQKVKKKRASPPTAPGGKEKKVEQCPGAVEKLSEGQRKQKVKRETAEPERVLPSTAPGGERKVEQPPGAVEKLSEGPRKKKVKKQAAEPERVLPPTAQVEEEREVEPSCGAGKKQKIKRQAAEPVRALSPTPTLAVEKLSLSQKPKKVKRDKAESQRVAVGEKRKVEEGAKVELVEGLNSCGAGSGAPFLQQVLQELGHIPHSKRRAARLFEWLIAPLPVDHFFSWMWEKDAVLVRRGNPDYYRGLFSTAELDAVLRGEDVQFGLHLDAARYRNGQRETLNPPGRALPATAWALYRDGCSLRLLCPQVFSAVVWQVLSVLQEHFGSMVGANAYLTPPGSQGFAPHYDDIEAFVLQLEGRKLWRVYKPREQAEELPQFSSPNFGPQGLGKPVLQEVLEPGDLLYFPRGFIHQAECEPGVHSLHLTLSTFQRNSWGDLLEPLLPAALQAAVEEDVEFRRGLPRDYLDYMGVQHSESGDPRRGPFLEKVQRLLARLAQYAPVDAVADQRAKGFLHDCLPPVLSEKERALSVHGLPARWEAGEAWDVGAKITTETQVRLLRHGLTRLVSEDDRVLLYHTVENSRVYHQGEPKYLEIDSQYTDGIEYLFSSYPGFVQVGDLPCDNRKDQISLVTMLFEKGLLITKKPLTP</sequence>
<accession>A0A6P5K9D3</accession>
<evidence type="ECO:0000256" key="8">
    <source>
        <dbReference type="ARBA" id="ARBA00023004"/>
    </source>
</evidence>
<dbReference type="InterPro" id="IPR003347">
    <property type="entry name" value="JmjC_dom"/>
</dbReference>
<dbReference type="GO" id="GO:0032453">
    <property type="term" value="F:histone H3K4 demethylase activity"/>
    <property type="evidence" value="ECO:0007669"/>
    <property type="project" value="TreeGrafter"/>
</dbReference>
<evidence type="ECO:0000256" key="5">
    <source>
        <dbReference type="ARBA" id="ARBA00022853"/>
    </source>
</evidence>
<keyword evidence="10 16" id="KW-0804">Transcription</keyword>
<comment type="function">
    <text evidence="15">Oxygenase that can act as both a histone lysine demethylase and a ribosomal histidine hydroxylase. Specifically demethylates 'Lys-4' (H3K4me) and 'Lys-36' (H3K36me) of histone H3, thereby playing a central role in histone code. Preferentially demethylates trimethylated H3 'Lys-4' (H3K4me3) and monomethylated H3 'Lys-4' (H3K4me1) residues, while it has weaker activity for dimethylated H3 'Lys-36' (H3K36me2). Acts as a regulator of osteoblast differentiation via its interaction with SP7/OSX by demethylating H3K4me and H3K36me, thereby inhibiting SP7/OSX-mediated promoter activation. Also catalyzes demethylation of non-histone proteins, such as CGAS: demethylation of monomethylated CGAS promotes interaction between CGAS and PARP1, followed by PARP1 inactivation. Also catalyzes the hydroxylation of 60S ribosomal protein L8 on 'His-216', thereby playing a role in ribosome biogenesis. Participates in MYC-induced transcriptional activation.</text>
</comment>
<feature type="compositionally biased region" description="Basic and acidic residues" evidence="17">
    <location>
        <begin position="71"/>
        <end position="82"/>
    </location>
</feature>
<comment type="subcellular location">
    <subcellularLocation>
        <location evidence="1 16">Nucleus</location>
    </subcellularLocation>
</comment>
<feature type="compositionally biased region" description="Basic and acidic residues" evidence="17">
    <location>
        <begin position="345"/>
        <end position="354"/>
    </location>
</feature>
<evidence type="ECO:0000256" key="3">
    <source>
        <dbReference type="ARBA" id="ARBA00022491"/>
    </source>
</evidence>
<dbReference type="GO" id="GO:0005730">
    <property type="term" value="C:nucleolus"/>
    <property type="evidence" value="ECO:0007669"/>
    <property type="project" value="TreeGrafter"/>
</dbReference>
<evidence type="ECO:0000256" key="2">
    <source>
        <dbReference type="ARBA" id="ARBA00010309"/>
    </source>
</evidence>
<dbReference type="FunFam" id="1.10.10.1500:FF:000001">
    <property type="entry name" value="ribosomal oxygenase 1 isoform X1"/>
    <property type="match status" value="1"/>
</dbReference>
<feature type="compositionally biased region" description="Basic residues" evidence="17">
    <location>
        <begin position="194"/>
        <end position="203"/>
    </location>
</feature>
<dbReference type="SUPFAM" id="SSF51197">
    <property type="entry name" value="Clavaminate synthase-like"/>
    <property type="match status" value="1"/>
</dbReference>
<dbReference type="RefSeq" id="XP_020842005.1">
    <property type="nucleotide sequence ID" value="XM_020986346.1"/>
</dbReference>
<keyword evidence="7 16" id="KW-0560">Oxidoreductase</keyword>
<keyword evidence="8 16" id="KW-0408">Iron</keyword>
<dbReference type="FunFam" id="2.60.120.650:FF:000013">
    <property type="entry name" value="Ribosomal oxygenase 1"/>
    <property type="match status" value="1"/>
</dbReference>
<evidence type="ECO:0000256" key="6">
    <source>
        <dbReference type="ARBA" id="ARBA00022964"/>
    </source>
</evidence>
<feature type="compositionally biased region" description="Basic and acidic residues" evidence="17">
    <location>
        <begin position="225"/>
        <end position="244"/>
    </location>
</feature>
<dbReference type="InterPro" id="IPR039994">
    <property type="entry name" value="NO66-like"/>
</dbReference>
<proteinExistence type="inferred from homology"/>
<dbReference type="InParanoid" id="A0A6P5K9D3"/>
<keyword evidence="4 16" id="KW-0479">Metal-binding</keyword>
<dbReference type="Gene3D" id="3.90.930.40">
    <property type="match status" value="1"/>
</dbReference>
<keyword evidence="19" id="KW-1185">Reference proteome</keyword>
<comment type="catalytic activity">
    <reaction evidence="12">
        <text>L-histidyl-[protein] + 2-oxoglutarate + O2 = (3S)-3-hydroxy-L-histidyl-[protein] + succinate + CO2</text>
        <dbReference type="Rhea" id="RHEA:54256"/>
        <dbReference type="Rhea" id="RHEA-COMP:9745"/>
        <dbReference type="Rhea" id="RHEA-COMP:13840"/>
        <dbReference type="ChEBI" id="CHEBI:15379"/>
        <dbReference type="ChEBI" id="CHEBI:16526"/>
        <dbReference type="ChEBI" id="CHEBI:16810"/>
        <dbReference type="ChEBI" id="CHEBI:29979"/>
        <dbReference type="ChEBI" id="CHEBI:30031"/>
        <dbReference type="ChEBI" id="CHEBI:138021"/>
        <dbReference type="EC" id="1.14.11.79"/>
    </reaction>
    <physiologicalReaction direction="left-to-right" evidence="12">
        <dbReference type="Rhea" id="RHEA:54257"/>
    </physiologicalReaction>
</comment>
<protein>
    <recommendedName>
        <fullName evidence="16">Bifunctional lysine-specific demethylase and histidyl-hydroxylase</fullName>
        <ecNumber evidence="16">1.14.11.-</ecNumber>
    </recommendedName>
</protein>
<dbReference type="Pfam" id="PF08007">
    <property type="entry name" value="JmjC_2"/>
    <property type="match status" value="1"/>
</dbReference>
<keyword evidence="11 16" id="KW-0539">Nucleus</keyword>
<evidence type="ECO:0000256" key="1">
    <source>
        <dbReference type="ARBA" id="ARBA00004123"/>
    </source>
</evidence>
<evidence type="ECO:0000256" key="10">
    <source>
        <dbReference type="ARBA" id="ARBA00023163"/>
    </source>
</evidence>
<comment type="catalytic activity">
    <reaction evidence="14">
        <text>N(6)-methyl-L-lysyl-[protein] + 2-oxoglutarate + O2 = L-lysyl-[protein] + formaldehyde + succinate + CO2</text>
        <dbReference type="Rhea" id="RHEA:60924"/>
        <dbReference type="Rhea" id="RHEA-COMP:9752"/>
        <dbReference type="Rhea" id="RHEA-COMP:13053"/>
        <dbReference type="ChEBI" id="CHEBI:15379"/>
        <dbReference type="ChEBI" id="CHEBI:16526"/>
        <dbReference type="ChEBI" id="CHEBI:16810"/>
        <dbReference type="ChEBI" id="CHEBI:16842"/>
        <dbReference type="ChEBI" id="CHEBI:29969"/>
        <dbReference type="ChEBI" id="CHEBI:30031"/>
        <dbReference type="ChEBI" id="CHEBI:61929"/>
    </reaction>
    <physiologicalReaction direction="left-to-right" evidence="14">
        <dbReference type="Rhea" id="RHEA:60925"/>
    </physiologicalReaction>
</comment>
<dbReference type="GeneID" id="110208359"/>
<evidence type="ECO:0000256" key="11">
    <source>
        <dbReference type="ARBA" id="ARBA00023242"/>
    </source>
</evidence>
<reference evidence="20" key="1">
    <citation type="submission" date="2025-08" db="UniProtKB">
        <authorList>
            <consortium name="RefSeq"/>
        </authorList>
    </citation>
    <scope>IDENTIFICATION</scope>
    <source>
        <tissue evidence="20">Spleen</tissue>
    </source>
</reference>
<evidence type="ECO:0000256" key="15">
    <source>
        <dbReference type="ARBA" id="ARBA00057861"/>
    </source>
</evidence>
<dbReference type="PROSITE" id="PS51184">
    <property type="entry name" value="JMJC"/>
    <property type="match status" value="1"/>
</dbReference>
<name>A0A6P5K9D3_PHACI</name>
<comment type="catalytic activity">
    <reaction evidence="13">
        <text>N(6),N(6)-dimethyl-L-lysyl(36)-[histone H3] + 2 2-oxoglutarate + 2 O2 = L-lysyl(36)-[histone H3] + 2 formaldehyde + 2 succinate + 2 CO2</text>
        <dbReference type="Rhea" id="RHEA:42032"/>
        <dbReference type="Rhea" id="RHEA-COMP:9785"/>
        <dbReference type="Rhea" id="RHEA-COMP:9787"/>
        <dbReference type="ChEBI" id="CHEBI:15379"/>
        <dbReference type="ChEBI" id="CHEBI:16526"/>
        <dbReference type="ChEBI" id="CHEBI:16810"/>
        <dbReference type="ChEBI" id="CHEBI:16842"/>
        <dbReference type="ChEBI" id="CHEBI:29969"/>
        <dbReference type="ChEBI" id="CHEBI:30031"/>
        <dbReference type="ChEBI" id="CHEBI:61976"/>
        <dbReference type="EC" id="1.14.11.27"/>
    </reaction>
    <physiologicalReaction direction="left-to-right" evidence="13">
        <dbReference type="Rhea" id="RHEA:42033"/>
    </physiologicalReaction>
</comment>
<keyword evidence="9 16" id="KW-0805">Transcription regulation</keyword>
<dbReference type="FunCoup" id="A0A6P5K9D3">
    <property type="interactions" value="2170"/>
</dbReference>
<dbReference type="GO" id="GO:0140680">
    <property type="term" value="F:histone H3K36me/H3K36me2 demethylase activity"/>
    <property type="evidence" value="ECO:0007669"/>
    <property type="project" value="UniProtKB-EC"/>
</dbReference>
<evidence type="ECO:0000313" key="19">
    <source>
        <dbReference type="Proteomes" id="UP000515140"/>
    </source>
</evidence>
<dbReference type="InterPro" id="IPR049043">
    <property type="entry name" value="WHD_RIOX1"/>
</dbReference>
<dbReference type="KEGG" id="pcw:110208359"/>
<feature type="compositionally biased region" description="Low complexity" evidence="17">
    <location>
        <begin position="85"/>
        <end position="96"/>
    </location>
</feature>
<keyword evidence="3" id="KW-0678">Repressor</keyword>
<evidence type="ECO:0000256" key="12">
    <source>
        <dbReference type="ARBA" id="ARBA00048149"/>
    </source>
</evidence>
<dbReference type="PANTHER" id="PTHR13096">
    <property type="entry name" value="MINA53 MYC INDUCED NUCLEAR ANTIGEN"/>
    <property type="match status" value="1"/>
</dbReference>
<evidence type="ECO:0000256" key="9">
    <source>
        <dbReference type="ARBA" id="ARBA00023015"/>
    </source>
</evidence>